<dbReference type="GO" id="GO:0000381">
    <property type="term" value="P:regulation of alternative mRNA splicing, via spliceosome"/>
    <property type="evidence" value="ECO:0007669"/>
    <property type="project" value="TreeGrafter"/>
</dbReference>
<sequence length="290" mass="32226">MQFNFVGKLLGPQGNSLKRLQAETGTKMSILGKGCMRDKTKEEELRRGGEGKYFHLREELHVLIEVFAPPGEAYARMGHALKEVKKFLVPDYNDEIRQEQLRELTFLNGSSEHTHHGLGRGRAGGRPIHNLPPPHAAPAVGRVRGGTFIGPAGLLRHLPLKTRCMPLPRMVLGAHVPSISGPRAPPQHHVPPPTPNSFSDYLYCDGYPGAVEQLSYDVMNNSYCAVPQSAASIYDFELEDSEATTFEPFIQWEAHNTSYIEPWPAPPRQLKAPASRGSKGSFRDHPYGQF</sequence>
<dbReference type="PANTHER" id="PTHR11208">
    <property type="entry name" value="RNA-BINDING PROTEIN RELATED"/>
    <property type="match status" value="1"/>
</dbReference>
<feature type="compositionally biased region" description="Basic and acidic residues" evidence="3">
    <location>
        <begin position="281"/>
        <end position="290"/>
    </location>
</feature>
<dbReference type="InterPro" id="IPR055256">
    <property type="entry name" value="KH_1_KHDC4/BBP-like"/>
</dbReference>
<evidence type="ECO:0000313" key="5">
    <source>
        <dbReference type="Ensembl" id="ENSEBUP00000019995.1"/>
    </source>
</evidence>
<evidence type="ECO:0000259" key="4">
    <source>
        <dbReference type="Pfam" id="PF22675"/>
    </source>
</evidence>
<evidence type="ECO:0000256" key="3">
    <source>
        <dbReference type="SAM" id="MobiDB-lite"/>
    </source>
</evidence>
<evidence type="ECO:0000256" key="1">
    <source>
        <dbReference type="ARBA" id="ARBA00022884"/>
    </source>
</evidence>
<evidence type="ECO:0000256" key="2">
    <source>
        <dbReference type="PROSITE-ProRule" id="PRU00117"/>
    </source>
</evidence>
<dbReference type="PANTHER" id="PTHR11208:SF42">
    <property type="entry name" value="QUAKING RELATED 54B, ISOFORM E"/>
    <property type="match status" value="1"/>
</dbReference>
<dbReference type="PROSITE" id="PS50084">
    <property type="entry name" value="KH_TYPE_1"/>
    <property type="match status" value="1"/>
</dbReference>
<dbReference type="GO" id="GO:0003729">
    <property type="term" value="F:mRNA binding"/>
    <property type="evidence" value="ECO:0007669"/>
    <property type="project" value="TreeGrafter"/>
</dbReference>
<protein>
    <submittedName>
        <fullName evidence="5">KH domain containing, RNA binding, signal transduction associated 2</fullName>
    </submittedName>
</protein>
<dbReference type="SUPFAM" id="SSF54791">
    <property type="entry name" value="Eukaryotic type KH-domain (KH-domain type I)"/>
    <property type="match status" value="1"/>
</dbReference>
<dbReference type="AlphaFoldDB" id="A0A8C4QSM4"/>
<dbReference type="Gene3D" id="3.30.1370.10">
    <property type="entry name" value="K Homology domain, type 1"/>
    <property type="match status" value="1"/>
</dbReference>
<keyword evidence="1 2" id="KW-0694">RNA-binding</keyword>
<dbReference type="InterPro" id="IPR045071">
    <property type="entry name" value="BBP-like"/>
</dbReference>
<keyword evidence="6" id="KW-1185">Reference proteome</keyword>
<feature type="domain" description="KHDC4/BBP-like KH-domain type I" evidence="4">
    <location>
        <begin position="2"/>
        <end position="66"/>
    </location>
</feature>
<evidence type="ECO:0000313" key="6">
    <source>
        <dbReference type="Proteomes" id="UP000694388"/>
    </source>
</evidence>
<feature type="region of interest" description="Disordered" evidence="3">
    <location>
        <begin position="263"/>
        <end position="290"/>
    </location>
</feature>
<dbReference type="InterPro" id="IPR036612">
    <property type="entry name" value="KH_dom_type_1_sf"/>
</dbReference>
<accession>A0A8C4QSM4</accession>
<proteinExistence type="predicted"/>
<dbReference type="GO" id="GO:0005634">
    <property type="term" value="C:nucleus"/>
    <property type="evidence" value="ECO:0007669"/>
    <property type="project" value="TreeGrafter"/>
</dbReference>
<reference evidence="5" key="2">
    <citation type="submission" date="2025-09" db="UniProtKB">
        <authorList>
            <consortium name="Ensembl"/>
        </authorList>
    </citation>
    <scope>IDENTIFICATION</scope>
</reference>
<dbReference type="Proteomes" id="UP000694388">
    <property type="component" value="Unplaced"/>
</dbReference>
<organism evidence="5 6">
    <name type="scientific">Eptatretus burgeri</name>
    <name type="common">Inshore hagfish</name>
    <dbReference type="NCBI Taxonomy" id="7764"/>
    <lineage>
        <taxon>Eukaryota</taxon>
        <taxon>Metazoa</taxon>
        <taxon>Chordata</taxon>
        <taxon>Craniata</taxon>
        <taxon>Vertebrata</taxon>
        <taxon>Cyclostomata</taxon>
        <taxon>Myxini</taxon>
        <taxon>Myxiniformes</taxon>
        <taxon>Myxinidae</taxon>
        <taxon>Eptatretinae</taxon>
        <taxon>Eptatretus</taxon>
    </lineage>
</organism>
<dbReference type="Pfam" id="PF22675">
    <property type="entry name" value="KH-I_KHDC4-BBP"/>
    <property type="match status" value="1"/>
</dbReference>
<dbReference type="Ensembl" id="ENSEBUT00000020571.1">
    <property type="protein sequence ID" value="ENSEBUP00000019995.1"/>
    <property type="gene ID" value="ENSEBUG00000012421.1"/>
</dbReference>
<dbReference type="GeneTree" id="ENSGT00940000157134"/>
<name>A0A8C4QSM4_EPTBU</name>
<reference evidence="5" key="1">
    <citation type="submission" date="2025-08" db="UniProtKB">
        <authorList>
            <consortium name="Ensembl"/>
        </authorList>
    </citation>
    <scope>IDENTIFICATION</scope>
</reference>